<evidence type="ECO:0000313" key="2">
    <source>
        <dbReference type="Proteomes" id="UP000789920"/>
    </source>
</evidence>
<comment type="caution">
    <text evidence="1">The sequence shown here is derived from an EMBL/GenBank/DDBJ whole genome shotgun (WGS) entry which is preliminary data.</text>
</comment>
<accession>A0ACA9RK52</accession>
<reference evidence="1" key="1">
    <citation type="submission" date="2021-06" db="EMBL/GenBank/DDBJ databases">
        <authorList>
            <person name="Kallberg Y."/>
            <person name="Tangrot J."/>
            <person name="Rosling A."/>
        </authorList>
    </citation>
    <scope>NUCLEOTIDE SEQUENCE</scope>
    <source>
        <strain evidence="1">MA461A</strain>
    </source>
</reference>
<evidence type="ECO:0000313" key="1">
    <source>
        <dbReference type="EMBL" id="CAG8796096.1"/>
    </source>
</evidence>
<name>A0ACA9RK52_9GLOM</name>
<feature type="non-terminal residue" evidence="1">
    <location>
        <position position="59"/>
    </location>
</feature>
<dbReference type="Proteomes" id="UP000789920">
    <property type="component" value="Unassembled WGS sequence"/>
</dbReference>
<sequence length="59" mass="6768">QNLLSRTDLVLEDMVNLRDPIFLKKDIELCENLTNNFNHSIESSSSINIDFDSESLVNL</sequence>
<protein>
    <submittedName>
        <fullName evidence="1">24583_t:CDS:1</fullName>
    </submittedName>
</protein>
<feature type="non-terminal residue" evidence="1">
    <location>
        <position position="1"/>
    </location>
</feature>
<organism evidence="1 2">
    <name type="scientific">Racocetra persica</name>
    <dbReference type="NCBI Taxonomy" id="160502"/>
    <lineage>
        <taxon>Eukaryota</taxon>
        <taxon>Fungi</taxon>
        <taxon>Fungi incertae sedis</taxon>
        <taxon>Mucoromycota</taxon>
        <taxon>Glomeromycotina</taxon>
        <taxon>Glomeromycetes</taxon>
        <taxon>Diversisporales</taxon>
        <taxon>Gigasporaceae</taxon>
        <taxon>Racocetra</taxon>
    </lineage>
</organism>
<proteinExistence type="predicted"/>
<dbReference type="EMBL" id="CAJVQC010056140">
    <property type="protein sequence ID" value="CAG8796096.1"/>
    <property type="molecule type" value="Genomic_DNA"/>
</dbReference>
<keyword evidence="2" id="KW-1185">Reference proteome</keyword>
<gene>
    <name evidence="1" type="ORF">RPERSI_LOCUS20091</name>
</gene>